<dbReference type="OrthoDB" id="9803333at2"/>
<evidence type="ECO:0000256" key="6">
    <source>
        <dbReference type="ARBA" id="ARBA00022857"/>
    </source>
</evidence>
<evidence type="ECO:0000313" key="16">
    <source>
        <dbReference type="EMBL" id="TQQ84706.1"/>
    </source>
</evidence>
<dbReference type="AlphaFoldDB" id="A0A544QVK1"/>
<dbReference type="NCBIfam" id="NF009466">
    <property type="entry name" value="PRK12826.1-2"/>
    <property type="match status" value="1"/>
</dbReference>
<keyword evidence="6 13" id="KW-0521">NADP</keyword>
<dbReference type="InterPro" id="IPR057326">
    <property type="entry name" value="KR_dom"/>
</dbReference>
<comment type="pathway">
    <text evidence="2 14">Lipid metabolism; fatty acid biosynthesis.</text>
</comment>
<feature type="binding site" evidence="13">
    <location>
        <position position="188"/>
    </location>
    <ligand>
        <name>NADP(+)</name>
        <dbReference type="ChEBI" id="CHEBI:58349"/>
    </ligand>
</feature>
<comment type="catalytic activity">
    <reaction evidence="11 14">
        <text>a (3R)-hydroxyacyl-[ACP] + NADP(+) = a 3-oxoacyl-[ACP] + NADPH + H(+)</text>
        <dbReference type="Rhea" id="RHEA:17397"/>
        <dbReference type="Rhea" id="RHEA-COMP:9916"/>
        <dbReference type="Rhea" id="RHEA-COMP:9945"/>
        <dbReference type="ChEBI" id="CHEBI:15378"/>
        <dbReference type="ChEBI" id="CHEBI:57783"/>
        <dbReference type="ChEBI" id="CHEBI:58349"/>
        <dbReference type="ChEBI" id="CHEBI:78776"/>
        <dbReference type="ChEBI" id="CHEBI:78827"/>
        <dbReference type="EC" id="1.1.1.100"/>
    </reaction>
</comment>
<dbReference type="InterPro" id="IPR050259">
    <property type="entry name" value="SDR"/>
</dbReference>
<dbReference type="NCBIfam" id="NF004199">
    <property type="entry name" value="PRK05653.1-4"/>
    <property type="match status" value="1"/>
</dbReference>
<evidence type="ECO:0000256" key="9">
    <source>
        <dbReference type="ARBA" id="ARBA00023160"/>
    </source>
</evidence>
<dbReference type="FunFam" id="3.40.50.720:FF:000037">
    <property type="entry name" value="3-oxoacyl-[acyl-carrier-protein] reductase FabG"/>
    <property type="match status" value="1"/>
</dbReference>
<accession>A0A544QVK1</accession>
<dbReference type="EC" id="1.1.1.100" evidence="14"/>
<evidence type="ECO:0000256" key="12">
    <source>
        <dbReference type="PIRSR" id="PIRSR611284-1"/>
    </source>
</evidence>
<keyword evidence="7 14" id="KW-0560">Oxidoreductase</keyword>
<dbReference type="NCBIfam" id="TIGR01830">
    <property type="entry name" value="3oxo_ACP_reduc"/>
    <property type="match status" value="1"/>
</dbReference>
<dbReference type="NCBIfam" id="NF005559">
    <property type="entry name" value="PRK07231.1"/>
    <property type="match status" value="1"/>
</dbReference>
<dbReference type="UniPathway" id="UPA00094"/>
<feature type="active site" description="Proton acceptor" evidence="12">
    <location>
        <position position="155"/>
    </location>
</feature>
<evidence type="ECO:0000256" key="4">
    <source>
        <dbReference type="ARBA" id="ARBA00022516"/>
    </source>
</evidence>
<dbReference type="Gene3D" id="3.40.50.720">
    <property type="entry name" value="NAD(P)-binding Rossmann-like Domain"/>
    <property type="match status" value="1"/>
</dbReference>
<dbReference type="Proteomes" id="UP000317863">
    <property type="component" value="Unassembled WGS sequence"/>
</dbReference>
<name>A0A544QVK1_9FIRM</name>
<feature type="binding site" evidence="13">
    <location>
        <begin position="155"/>
        <end position="159"/>
    </location>
    <ligand>
        <name>NADP(+)</name>
        <dbReference type="ChEBI" id="CHEBI:58349"/>
    </ligand>
</feature>
<dbReference type="NCBIfam" id="NF004198">
    <property type="entry name" value="PRK05653.1-3"/>
    <property type="match status" value="1"/>
</dbReference>
<sequence>MDFSGKTAIVTGASRGIGSAVAVKLAQAGAKVVLVYTSESDALKETIGKIEEAGAEYICRKCDVSDAAAVKEMVDSLVKEVGSIEILVNNAGITKDGLLMRMKEEDFDRVIDVNLKGVFNMTKCVTKYMMKKRYGKVINMASVVGITGNAGQANYSASKAGVIGFTKSVARELASRNINVNAIAPGFIETDMTAVLPEDIKTGMLSGIPKAKFGKPEDVADAVMFLAGDMSDYITGQVLNVDGGMVM</sequence>
<dbReference type="SUPFAM" id="SSF51735">
    <property type="entry name" value="NAD(P)-binding Rossmann-fold domains"/>
    <property type="match status" value="1"/>
</dbReference>
<evidence type="ECO:0000256" key="10">
    <source>
        <dbReference type="ARBA" id="ARBA00023221"/>
    </source>
</evidence>
<keyword evidence="9 14" id="KW-0275">Fatty acid biosynthesis</keyword>
<dbReference type="PANTHER" id="PTHR42879:SF2">
    <property type="entry name" value="3-OXOACYL-[ACYL-CARRIER-PROTEIN] REDUCTASE FABG"/>
    <property type="match status" value="1"/>
</dbReference>
<comment type="function">
    <text evidence="1 14">Catalyzes the NADPH-dependent reduction of beta-ketoacyl-ACP substrates to beta-hydroxyacyl-ACP products, the first reductive step in the elongation cycle of fatty acid biosynthesis.</text>
</comment>
<feature type="binding site" evidence="13">
    <location>
        <position position="90"/>
    </location>
    <ligand>
        <name>NADP(+)</name>
        <dbReference type="ChEBI" id="CHEBI:58349"/>
    </ligand>
</feature>
<keyword evidence="5 14" id="KW-0276">Fatty acid metabolism</keyword>
<dbReference type="GO" id="GO:0008202">
    <property type="term" value="P:steroid metabolic process"/>
    <property type="evidence" value="ECO:0007669"/>
    <property type="project" value="UniProtKB-KW"/>
</dbReference>
<evidence type="ECO:0000259" key="15">
    <source>
        <dbReference type="SMART" id="SM00822"/>
    </source>
</evidence>
<dbReference type="InterPro" id="IPR020904">
    <property type="entry name" value="Sc_DH/Rdtase_CS"/>
</dbReference>
<evidence type="ECO:0000256" key="2">
    <source>
        <dbReference type="ARBA" id="ARBA00005194"/>
    </source>
</evidence>
<protein>
    <recommendedName>
        <fullName evidence="14">3-oxoacyl-[acyl-carrier-protein] reductase</fullName>
        <ecNumber evidence="14">1.1.1.100</ecNumber>
    </recommendedName>
</protein>
<feature type="domain" description="Ketoreductase" evidence="15">
    <location>
        <begin position="6"/>
        <end position="186"/>
    </location>
</feature>
<gene>
    <name evidence="16" type="primary">fabG</name>
    <name evidence="16" type="ORF">EXD82_05615</name>
</gene>
<keyword evidence="10" id="KW-0753">Steroid metabolism</keyword>
<evidence type="ECO:0000256" key="1">
    <source>
        <dbReference type="ARBA" id="ARBA00002607"/>
    </source>
</evidence>
<keyword evidence="17" id="KW-1185">Reference proteome</keyword>
<evidence type="ECO:0000256" key="13">
    <source>
        <dbReference type="PIRSR" id="PIRSR611284-2"/>
    </source>
</evidence>
<proteinExistence type="inferred from homology"/>
<evidence type="ECO:0000256" key="7">
    <source>
        <dbReference type="ARBA" id="ARBA00023002"/>
    </source>
</evidence>
<dbReference type="PANTHER" id="PTHR42879">
    <property type="entry name" value="3-OXOACYL-(ACYL-CARRIER-PROTEIN) REDUCTASE"/>
    <property type="match status" value="1"/>
</dbReference>
<dbReference type="PRINTS" id="PR00081">
    <property type="entry name" value="GDHRDH"/>
</dbReference>
<dbReference type="GO" id="GO:0006633">
    <property type="term" value="P:fatty acid biosynthetic process"/>
    <property type="evidence" value="ECO:0007669"/>
    <property type="project" value="UniProtKB-UniPathway"/>
</dbReference>
<dbReference type="SMART" id="SM00822">
    <property type="entry name" value="PKS_KR"/>
    <property type="match status" value="1"/>
</dbReference>
<comment type="subunit">
    <text evidence="14">Homotetramer.</text>
</comment>
<evidence type="ECO:0000256" key="3">
    <source>
        <dbReference type="ARBA" id="ARBA00006484"/>
    </source>
</evidence>
<dbReference type="CDD" id="cd05333">
    <property type="entry name" value="BKR_SDR_c"/>
    <property type="match status" value="1"/>
</dbReference>
<keyword evidence="4 14" id="KW-0444">Lipid biosynthesis</keyword>
<dbReference type="GO" id="GO:0051287">
    <property type="term" value="F:NAD binding"/>
    <property type="evidence" value="ECO:0007669"/>
    <property type="project" value="UniProtKB-UniRule"/>
</dbReference>
<evidence type="ECO:0000313" key="17">
    <source>
        <dbReference type="Proteomes" id="UP000317863"/>
    </source>
</evidence>
<organism evidence="16 17">
    <name type="scientific">Peptacetobacter hominis</name>
    <dbReference type="NCBI Taxonomy" id="2743610"/>
    <lineage>
        <taxon>Bacteria</taxon>
        <taxon>Bacillati</taxon>
        <taxon>Bacillota</taxon>
        <taxon>Clostridia</taxon>
        <taxon>Peptostreptococcales</taxon>
        <taxon>Peptostreptococcaceae</taxon>
        <taxon>Peptacetobacter</taxon>
    </lineage>
</organism>
<evidence type="ECO:0000256" key="8">
    <source>
        <dbReference type="ARBA" id="ARBA00023098"/>
    </source>
</evidence>
<dbReference type="InterPro" id="IPR011284">
    <property type="entry name" value="3oxo_ACP_reduc"/>
</dbReference>
<dbReference type="EMBL" id="SGJB01000008">
    <property type="protein sequence ID" value="TQQ84706.1"/>
    <property type="molecule type" value="Genomic_DNA"/>
</dbReference>
<evidence type="ECO:0000256" key="14">
    <source>
        <dbReference type="RuleBase" id="RU366074"/>
    </source>
</evidence>
<keyword evidence="8 14" id="KW-0443">Lipid metabolism</keyword>
<dbReference type="Pfam" id="PF13561">
    <property type="entry name" value="adh_short_C2"/>
    <property type="match status" value="1"/>
</dbReference>
<dbReference type="InterPro" id="IPR036291">
    <property type="entry name" value="NAD(P)-bd_dom_sf"/>
</dbReference>
<reference evidence="16 17" key="1">
    <citation type="submission" date="2019-02" db="EMBL/GenBank/DDBJ databases">
        <title>Peptostreptococcaceae bacterium ZHW00191 nov., a new bacterium isolated from the human gut.</title>
        <authorList>
            <person name="Zhou H.-W."/>
            <person name="Chen X.-J."/>
        </authorList>
    </citation>
    <scope>NUCLEOTIDE SEQUENCE [LARGE SCALE GENOMIC DNA]</scope>
    <source>
        <strain evidence="16 17">ZHW00191</strain>
    </source>
</reference>
<evidence type="ECO:0000256" key="5">
    <source>
        <dbReference type="ARBA" id="ARBA00022832"/>
    </source>
</evidence>
<feature type="binding site" evidence="13">
    <location>
        <begin position="12"/>
        <end position="15"/>
    </location>
    <ligand>
        <name>NADP(+)</name>
        <dbReference type="ChEBI" id="CHEBI:58349"/>
    </ligand>
</feature>
<comment type="caution">
    <text evidence="16">The sequence shown here is derived from an EMBL/GenBank/DDBJ whole genome shotgun (WGS) entry which is preliminary data.</text>
</comment>
<dbReference type="PRINTS" id="PR00080">
    <property type="entry name" value="SDRFAMILY"/>
</dbReference>
<evidence type="ECO:0000256" key="11">
    <source>
        <dbReference type="ARBA" id="ARBA00048508"/>
    </source>
</evidence>
<dbReference type="GO" id="GO:0004316">
    <property type="term" value="F:3-oxoacyl-[acyl-carrier-protein] reductase (NADPH) activity"/>
    <property type="evidence" value="ECO:0007669"/>
    <property type="project" value="UniProtKB-UniRule"/>
</dbReference>
<dbReference type="PROSITE" id="PS00061">
    <property type="entry name" value="ADH_SHORT"/>
    <property type="match status" value="1"/>
</dbReference>
<comment type="similarity">
    <text evidence="3 14">Belongs to the short-chain dehydrogenases/reductases (SDR) family.</text>
</comment>
<dbReference type="InterPro" id="IPR002347">
    <property type="entry name" value="SDR_fam"/>
</dbReference>